<evidence type="ECO:0000313" key="2">
    <source>
        <dbReference type="Proteomes" id="UP000245202"/>
    </source>
</evidence>
<proteinExistence type="predicted"/>
<accession>A0A2R5EZ92</accession>
<dbReference type="EMBL" id="BDQX01000317">
    <property type="protein sequence ID" value="GBG10398.1"/>
    <property type="molecule type" value="Genomic_DNA"/>
</dbReference>
<organism evidence="1 2">
    <name type="scientific">Paenibacillus agaridevorans</name>
    <dbReference type="NCBI Taxonomy" id="171404"/>
    <lineage>
        <taxon>Bacteria</taxon>
        <taxon>Bacillati</taxon>
        <taxon>Bacillota</taxon>
        <taxon>Bacilli</taxon>
        <taxon>Bacillales</taxon>
        <taxon>Paenibacillaceae</taxon>
        <taxon>Paenibacillus</taxon>
    </lineage>
</organism>
<reference evidence="1 2" key="1">
    <citation type="submission" date="2017-08" db="EMBL/GenBank/DDBJ databases">
        <title>Substantial Increase in Enzyme Production by Combined Drug-Resistance Mutations in Paenibacillus agaridevorans.</title>
        <authorList>
            <person name="Tanaka Y."/>
            <person name="Funane K."/>
            <person name="Hosaka T."/>
            <person name="Shiwa Y."/>
            <person name="Fujita N."/>
            <person name="Miyazaki T."/>
            <person name="Yoshikawa H."/>
            <person name="Murakami K."/>
            <person name="Kasahara K."/>
            <person name="Inaoka T."/>
            <person name="Hiraga Y."/>
            <person name="Ochi K."/>
        </authorList>
    </citation>
    <scope>NUCLEOTIDE SEQUENCE [LARGE SCALE GENOMIC DNA]</scope>
    <source>
        <strain evidence="1 2">T-3040</strain>
    </source>
</reference>
<dbReference type="Proteomes" id="UP000245202">
    <property type="component" value="Unassembled WGS sequence"/>
</dbReference>
<comment type="caution">
    <text evidence="1">The sequence shown here is derived from an EMBL/GenBank/DDBJ whole genome shotgun (WGS) entry which is preliminary data.</text>
</comment>
<sequence>MSKRLYAKNCETDSDYARFAKFYIAESYQFDRQLSLLETIAHLMTTLQDSRFMLYENEQGELAAYLQYRYESDGETVFIDSAILAEPYRSSWIFYRGFGDWVRKVESDNRGVRLVRFYVLANQTYLNRLYAKFAKYVGEREGGNGREVVYETAFADLWAYLKAGERK</sequence>
<keyword evidence="1" id="KW-0808">Transferase</keyword>
<protein>
    <submittedName>
        <fullName evidence="1">N-acetyltransferase</fullName>
    </submittedName>
</protein>
<evidence type="ECO:0000313" key="1">
    <source>
        <dbReference type="EMBL" id="GBG10398.1"/>
    </source>
</evidence>
<keyword evidence="2" id="KW-1185">Reference proteome</keyword>
<dbReference type="GO" id="GO:0016740">
    <property type="term" value="F:transferase activity"/>
    <property type="evidence" value="ECO:0007669"/>
    <property type="project" value="UniProtKB-KW"/>
</dbReference>
<gene>
    <name evidence="1" type="ORF">PAT3040_05129</name>
</gene>
<dbReference type="AlphaFoldDB" id="A0A2R5EZ92"/>
<dbReference type="RefSeq" id="WP_108994906.1">
    <property type="nucleotide sequence ID" value="NZ_BDQX01000317.1"/>
</dbReference>
<name>A0A2R5EZ92_9BACL</name>